<protein>
    <submittedName>
        <fullName evidence="2">Uncharacterized protein</fullName>
    </submittedName>
</protein>
<gene>
    <name evidence="2" type="ORF">SeMB42_g05064</name>
</gene>
<evidence type="ECO:0000256" key="1">
    <source>
        <dbReference type="SAM" id="MobiDB-lite"/>
    </source>
</evidence>
<accession>A0A507CTV8</accession>
<dbReference type="Proteomes" id="UP000317494">
    <property type="component" value="Unassembled WGS sequence"/>
</dbReference>
<feature type="compositionally biased region" description="Basic and acidic residues" evidence="1">
    <location>
        <begin position="202"/>
        <end position="213"/>
    </location>
</feature>
<evidence type="ECO:0000313" key="3">
    <source>
        <dbReference type="Proteomes" id="UP000317494"/>
    </source>
</evidence>
<dbReference type="VEuPathDB" id="FungiDB:SeMB42_g05064"/>
<feature type="region of interest" description="Disordered" evidence="1">
    <location>
        <begin position="192"/>
        <end position="259"/>
    </location>
</feature>
<feature type="region of interest" description="Disordered" evidence="1">
    <location>
        <begin position="1"/>
        <end position="20"/>
    </location>
</feature>
<proteinExistence type="predicted"/>
<feature type="compositionally biased region" description="Polar residues" evidence="1">
    <location>
        <begin position="94"/>
        <end position="108"/>
    </location>
</feature>
<evidence type="ECO:0000313" key="2">
    <source>
        <dbReference type="EMBL" id="TPX42593.1"/>
    </source>
</evidence>
<feature type="compositionally biased region" description="Acidic residues" evidence="1">
    <location>
        <begin position="60"/>
        <end position="69"/>
    </location>
</feature>
<feature type="region of interest" description="Disordered" evidence="1">
    <location>
        <begin position="89"/>
        <end position="108"/>
    </location>
</feature>
<keyword evidence="3" id="KW-1185">Reference proteome</keyword>
<name>A0A507CTV8_9FUNG</name>
<reference evidence="2 3" key="1">
    <citation type="journal article" date="2019" name="Sci. Rep.">
        <title>Comparative genomics of chytrid fungi reveal insights into the obligate biotrophic and pathogenic lifestyle of Synchytrium endobioticum.</title>
        <authorList>
            <person name="van de Vossenberg B.T.L.H."/>
            <person name="Warris S."/>
            <person name="Nguyen H.D.T."/>
            <person name="van Gent-Pelzer M.P.E."/>
            <person name="Joly D.L."/>
            <person name="van de Geest H.C."/>
            <person name="Bonants P.J.M."/>
            <person name="Smith D.S."/>
            <person name="Levesque C.A."/>
            <person name="van der Lee T.A.J."/>
        </authorList>
    </citation>
    <scope>NUCLEOTIDE SEQUENCE [LARGE SCALE GENOMIC DNA]</scope>
    <source>
        <strain evidence="2 3">MB42</strain>
    </source>
</reference>
<dbReference type="EMBL" id="QEAN01000227">
    <property type="protein sequence ID" value="TPX42593.1"/>
    <property type="molecule type" value="Genomic_DNA"/>
</dbReference>
<sequence length="285" mass="31151">MVQPEEHHESPSLRSRRPRPCGIIGNLVPLSAAFQQIQPAFLMNDLSPSGDGSIKRATFADDENDEDPDAIQLNQPVDRPSAELLDRIRKGSRRPQTQQSGVSLTASPVSDTDPVTVIGMQRVSALKRKTKSSLLFIPGSRSRRASVSVFSNAHRRRPSSTGDVRYEVSTATSSNDLHNGAKGVSEVKSRKPVLIGQPSILRSRDAADGLPHDDDGEDDESTASVESSNVSDISDCGSGSMGCEDQEQQEQPQKPKEMVPLDMHKLLESTPVLTLTDWKRGRKQY</sequence>
<feature type="compositionally biased region" description="Polar residues" evidence="1">
    <location>
        <begin position="222"/>
        <end position="232"/>
    </location>
</feature>
<feature type="compositionally biased region" description="Basic and acidic residues" evidence="1">
    <location>
        <begin position="1"/>
        <end position="11"/>
    </location>
</feature>
<organism evidence="2 3">
    <name type="scientific">Synchytrium endobioticum</name>
    <dbReference type="NCBI Taxonomy" id="286115"/>
    <lineage>
        <taxon>Eukaryota</taxon>
        <taxon>Fungi</taxon>
        <taxon>Fungi incertae sedis</taxon>
        <taxon>Chytridiomycota</taxon>
        <taxon>Chytridiomycota incertae sedis</taxon>
        <taxon>Chytridiomycetes</taxon>
        <taxon>Synchytriales</taxon>
        <taxon>Synchytriaceae</taxon>
        <taxon>Synchytrium</taxon>
    </lineage>
</organism>
<dbReference type="AlphaFoldDB" id="A0A507CTV8"/>
<comment type="caution">
    <text evidence="2">The sequence shown here is derived from an EMBL/GenBank/DDBJ whole genome shotgun (WGS) entry which is preliminary data.</text>
</comment>
<feature type="region of interest" description="Disordered" evidence="1">
    <location>
        <begin position="53"/>
        <end position="80"/>
    </location>
</feature>